<reference evidence="9" key="2">
    <citation type="submission" date="2025-08" db="UniProtKB">
        <authorList>
            <consortium name="RefSeq"/>
        </authorList>
    </citation>
    <scope>IDENTIFICATION</scope>
    <source>
        <tissue evidence="9">Leaf</tissue>
    </source>
</reference>
<evidence type="ECO:0000256" key="5">
    <source>
        <dbReference type="ARBA" id="ARBA00023163"/>
    </source>
</evidence>
<evidence type="ECO:0000256" key="4">
    <source>
        <dbReference type="ARBA" id="ARBA00023015"/>
    </source>
</evidence>
<reference evidence="8" key="1">
    <citation type="journal article" date="2020" name="Plant Biotechnol. J.">
        <title>The pomegranate (Punica granatum L.) draft genome dissects genetic divergence between soft- and hard-seeded cultivars.</title>
        <authorList>
            <person name="Luo X."/>
            <person name="Li H."/>
            <person name="Wu Z."/>
            <person name="Yao W."/>
            <person name="Zhao P."/>
            <person name="Cao D."/>
            <person name="Yu H."/>
            <person name="Li K."/>
            <person name="Poudel K."/>
            <person name="Zhao D."/>
            <person name="Zhang F."/>
            <person name="Xia X."/>
            <person name="Chen L."/>
            <person name="Wang Q."/>
            <person name="Jing D."/>
            <person name="Cao S."/>
        </authorList>
    </citation>
    <scope>NUCLEOTIDE SEQUENCE [LARGE SCALE GENOMIC DNA]</scope>
    <source>
        <strain evidence="8">cv. Tunisia</strain>
    </source>
</reference>
<evidence type="ECO:0000259" key="7">
    <source>
        <dbReference type="SMART" id="SM00249"/>
    </source>
</evidence>
<dbReference type="PANTHER" id="PTHR33304">
    <property type="match status" value="1"/>
</dbReference>
<dbReference type="SMART" id="SM00249">
    <property type="entry name" value="PHD"/>
    <property type="match status" value="1"/>
</dbReference>
<dbReference type="InterPro" id="IPR001965">
    <property type="entry name" value="Znf_PHD"/>
</dbReference>
<keyword evidence="1" id="KW-0479">Metal-binding</keyword>
<feature type="compositionally biased region" description="Low complexity" evidence="6">
    <location>
        <begin position="85"/>
        <end position="108"/>
    </location>
</feature>
<dbReference type="InterPro" id="IPR056280">
    <property type="entry name" value="AIPP2-like_SPOC"/>
</dbReference>
<dbReference type="PANTHER" id="PTHR33304:SF9">
    <property type="entry name" value="RING_FYVE_PHD ZINC FINGER SUPERFAMILY PROTEIN"/>
    <property type="match status" value="1"/>
</dbReference>
<feature type="compositionally biased region" description="Polar residues" evidence="6">
    <location>
        <begin position="159"/>
        <end position="178"/>
    </location>
</feature>
<keyword evidence="4" id="KW-0805">Transcription regulation</keyword>
<dbReference type="GO" id="GO:0034244">
    <property type="term" value="P:negative regulation of transcription elongation by RNA polymerase II"/>
    <property type="evidence" value="ECO:0007669"/>
    <property type="project" value="InterPro"/>
</dbReference>
<keyword evidence="3" id="KW-0862">Zinc</keyword>
<dbReference type="GO" id="GO:0140566">
    <property type="term" value="F:histone reader activity"/>
    <property type="evidence" value="ECO:0007669"/>
    <property type="project" value="InterPro"/>
</dbReference>
<protein>
    <submittedName>
        <fullName evidence="9">Uncharacterized protein LOC116212061 isoform X1</fullName>
    </submittedName>
</protein>
<evidence type="ECO:0000256" key="2">
    <source>
        <dbReference type="ARBA" id="ARBA00022771"/>
    </source>
</evidence>
<evidence type="ECO:0000313" key="8">
    <source>
        <dbReference type="Proteomes" id="UP000515151"/>
    </source>
</evidence>
<feature type="compositionally biased region" description="Polar residues" evidence="6">
    <location>
        <begin position="564"/>
        <end position="586"/>
    </location>
</feature>
<evidence type="ECO:0000256" key="1">
    <source>
        <dbReference type="ARBA" id="ARBA00022723"/>
    </source>
</evidence>
<dbReference type="Proteomes" id="UP000515151">
    <property type="component" value="Chromosome 1"/>
</dbReference>
<dbReference type="AlphaFoldDB" id="A0A6P8E4X5"/>
<evidence type="ECO:0000256" key="6">
    <source>
        <dbReference type="SAM" id="MobiDB-lite"/>
    </source>
</evidence>
<sequence length="1050" mass="114991">MGSSAETRSGLTNSKFYMENVLTTCNVRVKRCSTLTNSSPVSSAGEHNGSLDGASKERAFRQGSVVNPDLLCPSMKSSDSDGQCSNADTSNLLNASSSSELGSQNSSNTKISDDTSCISGLDTANTAAENRCNNAERKNDGSGSSASVNSFPSSEKAVNDQQNILYKTSRNSEESGSNHGERSMKDSETSKVDFPGAPTPREPSPKGEASVLFEEKGESSSTTTSFKEAAEISKHPETKECKEKQCRPMEQPYITEIPLPSQPADNNSGADTADEDVRVCDICGDAGHEGLLAICTKCNDGAEHIYCMHIKMDKVPAGDWVCEDCEISQESGRERQKELEEAEKALKRSYSIDATQRLGSLGPSNLKKKLQVDADASDFEKRTAKAVSCSSKLSSKITSGNSEASPITKRRISETRDKSSRVSPPQKVLFRNCTFSSPTNMAEGKVKPLPLGGSTRSTFSVGKSRLLKSRSFNIGDTRVKDHRPKEGSERSIIIKDHGKESRRIFCKSQSFKDAHTKFSGPDISIAKKMLSSTSPRVKDRIRVRQIEDQSSSPPKSVPKLGSLNADNNNIARNGELTSKHSAVANNHDQKRIRGYEHLSTLSKSRMCPPHDGSGDQHVENQIVVNNAKAEQPYKANELDVNRFTRRPCLDNLVPSPRSVIPLADFLWKGGFEVSRSGGLTSLFPWIQAHKSNHASDKVDGVMSKFPQKIVLDEVPRSSMWPTQFTDTQVMENNIAVFFFAENHESYGTYKSLLKHLIVNDLALKGYVDGVELLIFSSKVLPPESQRMQRCWNNLMFLWGAFRITGVNSPENEPTSRNGHCSPGPRTGSSEPHTLVTKEMLSVGQPKTELFPSNRNHTSLQTSNLNGLPFASSKRVYEIPEPVASSSEPKVSPMPANNHQLRIFNSSLIYSPGEEKDLCKSRGLDLNLRDPPSSSSYDEERPNRKMKGIVNALPEPCSLKIIRFFEVAPLFYTKDLASTSGESSIARDKGQSTLEDVNLELSLGPINLSGKRKVSSLSFEAVDCRAGQTKRLQKDEDELSLSVSLSLAPPS</sequence>
<feature type="region of interest" description="Disordered" evidence="6">
    <location>
        <begin position="808"/>
        <end position="831"/>
    </location>
</feature>
<gene>
    <name evidence="9" type="primary">LOC116212061</name>
</gene>
<organism evidence="8 9">
    <name type="scientific">Punica granatum</name>
    <name type="common">Pomegranate</name>
    <dbReference type="NCBI Taxonomy" id="22663"/>
    <lineage>
        <taxon>Eukaryota</taxon>
        <taxon>Viridiplantae</taxon>
        <taxon>Streptophyta</taxon>
        <taxon>Embryophyta</taxon>
        <taxon>Tracheophyta</taxon>
        <taxon>Spermatophyta</taxon>
        <taxon>Magnoliopsida</taxon>
        <taxon>eudicotyledons</taxon>
        <taxon>Gunneridae</taxon>
        <taxon>Pentapetalae</taxon>
        <taxon>rosids</taxon>
        <taxon>malvids</taxon>
        <taxon>Myrtales</taxon>
        <taxon>Lythraceae</taxon>
        <taxon>Punica</taxon>
    </lineage>
</organism>
<dbReference type="GO" id="GO:0008270">
    <property type="term" value="F:zinc ion binding"/>
    <property type="evidence" value="ECO:0007669"/>
    <property type="project" value="UniProtKB-KW"/>
</dbReference>
<feature type="compositionally biased region" description="Polar residues" evidence="6">
    <location>
        <begin position="808"/>
        <end position="818"/>
    </location>
</feature>
<feature type="compositionally biased region" description="Basic and acidic residues" evidence="6">
    <location>
        <begin position="179"/>
        <end position="191"/>
    </location>
</feature>
<dbReference type="RefSeq" id="XP_031402510.1">
    <property type="nucleotide sequence ID" value="XM_031546650.1"/>
</dbReference>
<feature type="compositionally biased region" description="Polar residues" evidence="6">
    <location>
        <begin position="141"/>
        <end position="153"/>
    </location>
</feature>
<feature type="region of interest" description="Disordered" evidence="6">
    <location>
        <begin position="543"/>
        <end position="589"/>
    </location>
</feature>
<dbReference type="GeneID" id="116212061"/>
<feature type="compositionally biased region" description="Basic and acidic residues" evidence="6">
    <location>
        <begin position="228"/>
        <end position="244"/>
    </location>
</feature>
<feature type="region of interest" description="Disordered" evidence="6">
    <location>
        <begin position="395"/>
        <end position="425"/>
    </location>
</feature>
<proteinExistence type="predicted"/>
<name>A0A6P8E4X5_PUNGR</name>
<feature type="region of interest" description="Disordered" evidence="6">
    <location>
        <begin position="76"/>
        <end position="117"/>
    </location>
</feature>
<keyword evidence="2" id="KW-0863">Zinc-finger</keyword>
<dbReference type="SUPFAM" id="SSF57903">
    <property type="entry name" value="FYVE/PHD zinc finger"/>
    <property type="match status" value="1"/>
</dbReference>
<dbReference type="InterPro" id="IPR011011">
    <property type="entry name" value="Znf_FYVE_PHD"/>
</dbReference>
<feature type="region of interest" description="Disordered" evidence="6">
    <location>
        <begin position="129"/>
        <end position="244"/>
    </location>
</feature>
<keyword evidence="5" id="KW-0804">Transcription</keyword>
<dbReference type="InterPro" id="IPR049914">
    <property type="entry name" value="PHD1-3/5-6"/>
</dbReference>
<feature type="compositionally biased region" description="Basic and acidic residues" evidence="6">
    <location>
        <begin position="411"/>
        <end position="420"/>
    </location>
</feature>
<dbReference type="InterPro" id="IPR013083">
    <property type="entry name" value="Znf_RING/FYVE/PHD"/>
</dbReference>
<keyword evidence="8" id="KW-1185">Reference proteome</keyword>
<accession>A0A6P8E4X5</accession>
<evidence type="ECO:0000256" key="3">
    <source>
        <dbReference type="ARBA" id="ARBA00022833"/>
    </source>
</evidence>
<dbReference type="Pfam" id="PF23121">
    <property type="entry name" value="SPOC_AIPP2"/>
    <property type="match status" value="1"/>
</dbReference>
<dbReference type="OrthoDB" id="787137at2759"/>
<feature type="domain" description="Zinc finger PHD-type" evidence="7">
    <location>
        <begin position="279"/>
        <end position="326"/>
    </location>
</feature>
<evidence type="ECO:0000313" key="9">
    <source>
        <dbReference type="RefSeq" id="XP_031402510.1"/>
    </source>
</evidence>
<dbReference type="Gene3D" id="3.30.40.10">
    <property type="entry name" value="Zinc/RING finger domain, C3HC4 (zinc finger)"/>
    <property type="match status" value="1"/>
</dbReference>
<feature type="region of interest" description="Disordered" evidence="6">
    <location>
        <begin position="921"/>
        <end position="942"/>
    </location>
</feature>